<dbReference type="GO" id="GO:0007165">
    <property type="term" value="P:signal transduction"/>
    <property type="evidence" value="ECO:0007669"/>
    <property type="project" value="InterPro"/>
</dbReference>
<keyword evidence="9" id="KW-0636">Prenylation</keyword>
<dbReference type="FunFam" id="3.40.50.300:FF:000273">
    <property type="entry name" value="GTP-binding protein Rheb homolog"/>
    <property type="match status" value="1"/>
</dbReference>
<dbReference type="InterPro" id="IPR020849">
    <property type="entry name" value="Small_GTPase_Ras-type"/>
</dbReference>
<keyword evidence="4" id="KW-0378">Hydrolase</keyword>
<dbReference type="GO" id="GO:0003924">
    <property type="term" value="F:GTPase activity"/>
    <property type="evidence" value="ECO:0007669"/>
    <property type="project" value="InterPro"/>
</dbReference>
<evidence type="ECO:0000313" key="14">
    <source>
        <dbReference type="Proteomes" id="UP001187531"/>
    </source>
</evidence>
<dbReference type="PANTHER" id="PTHR24070">
    <property type="entry name" value="RAS, DI-RAS, AND RHEB FAMILY MEMBERS OF SMALL GTPASE SUPERFAMILY"/>
    <property type="match status" value="1"/>
</dbReference>
<keyword evidence="8" id="KW-0449">Lipoprotein</keyword>
<comment type="subcellular location">
    <subcellularLocation>
        <location evidence="10">Endoplasmic reticulum membrane</location>
        <topology evidence="10">Lipid-anchor</topology>
        <orientation evidence="10">Cytoplasmic side</orientation>
    </subcellularLocation>
</comment>
<dbReference type="GO" id="GO:0046872">
    <property type="term" value="F:metal ion binding"/>
    <property type="evidence" value="ECO:0007669"/>
    <property type="project" value="UniProtKB-KW"/>
</dbReference>
<comment type="similarity">
    <text evidence="11">Belongs to the small GTPase superfamily. Rheb family.</text>
</comment>
<dbReference type="InterPro" id="IPR005225">
    <property type="entry name" value="Small_GTP-bd"/>
</dbReference>
<dbReference type="Gene3D" id="3.40.50.300">
    <property type="entry name" value="P-loop containing nucleotide triphosphate hydrolases"/>
    <property type="match status" value="1"/>
</dbReference>
<dbReference type="SMART" id="SM00175">
    <property type="entry name" value="RAB"/>
    <property type="match status" value="1"/>
</dbReference>
<comment type="caution">
    <text evidence="13">The sequence shown here is derived from an EMBL/GenBank/DDBJ whole genome shotgun (WGS) entry which is preliminary data.</text>
</comment>
<reference evidence="13" key="1">
    <citation type="submission" date="2023-07" db="EMBL/GenBank/DDBJ databases">
        <title>Chromosome-level genome assembly of Artemia franciscana.</title>
        <authorList>
            <person name="Jo E."/>
        </authorList>
    </citation>
    <scope>NUCLEOTIDE SEQUENCE</scope>
    <source>
        <tissue evidence="13">Whole body</tissue>
    </source>
</reference>
<dbReference type="AlphaFoldDB" id="A0AA88L1W3"/>
<dbReference type="SUPFAM" id="SSF52540">
    <property type="entry name" value="P-loop containing nucleoside triphosphate hydrolases"/>
    <property type="match status" value="1"/>
</dbReference>
<sequence length="182" mass="20552">MPAKQRKVALLGFRSVGKSSLAIQFVEGHFVDNYDPTIENTFVKVFKLKGQDYELRIVDTAGQDEFSLFPSHYTMDIHGYIFVYAITSRSSFEIVRTLYEKLLDMSGKQQVPAILVGNKCDLLRDRAVSIEEGKQLADYMHAAFFETSARSRENVNDVFNRIVMEMDKSEGGSQNKGGCTIS</sequence>
<proteinExistence type="inferred from homology"/>
<keyword evidence="14" id="KW-1185">Reference proteome</keyword>
<dbReference type="EMBL" id="JAVRJZ010000021">
    <property type="protein sequence ID" value="KAK2704595.1"/>
    <property type="molecule type" value="Genomic_DNA"/>
</dbReference>
<evidence type="ECO:0000256" key="3">
    <source>
        <dbReference type="ARBA" id="ARBA00022741"/>
    </source>
</evidence>
<dbReference type="InterPro" id="IPR027417">
    <property type="entry name" value="P-loop_NTPase"/>
</dbReference>
<evidence type="ECO:0000256" key="1">
    <source>
        <dbReference type="ARBA" id="ARBA00022481"/>
    </source>
</evidence>
<organism evidence="13 14">
    <name type="scientific">Artemia franciscana</name>
    <name type="common">Brine shrimp</name>
    <name type="synonym">Artemia sanfranciscana</name>
    <dbReference type="NCBI Taxonomy" id="6661"/>
    <lineage>
        <taxon>Eukaryota</taxon>
        <taxon>Metazoa</taxon>
        <taxon>Ecdysozoa</taxon>
        <taxon>Arthropoda</taxon>
        <taxon>Crustacea</taxon>
        <taxon>Branchiopoda</taxon>
        <taxon>Anostraca</taxon>
        <taxon>Artemiidae</taxon>
        <taxon>Artemia</taxon>
    </lineage>
</organism>
<dbReference type="GO" id="GO:0005525">
    <property type="term" value="F:GTP binding"/>
    <property type="evidence" value="ECO:0007669"/>
    <property type="project" value="UniProtKB-KW"/>
</dbReference>
<evidence type="ECO:0000313" key="13">
    <source>
        <dbReference type="EMBL" id="KAK2704595.1"/>
    </source>
</evidence>
<evidence type="ECO:0000256" key="4">
    <source>
        <dbReference type="ARBA" id="ARBA00022801"/>
    </source>
</evidence>
<keyword evidence="5" id="KW-0460">Magnesium</keyword>
<dbReference type="PRINTS" id="PR00449">
    <property type="entry name" value="RASTRNSFRMNG"/>
</dbReference>
<evidence type="ECO:0000256" key="10">
    <source>
        <dbReference type="ARBA" id="ARBA00037811"/>
    </source>
</evidence>
<comment type="catalytic activity">
    <reaction evidence="12">
        <text>GTP + H2O = GDP + phosphate + H(+)</text>
        <dbReference type="Rhea" id="RHEA:19669"/>
        <dbReference type="ChEBI" id="CHEBI:15377"/>
        <dbReference type="ChEBI" id="CHEBI:15378"/>
        <dbReference type="ChEBI" id="CHEBI:37565"/>
        <dbReference type="ChEBI" id="CHEBI:43474"/>
        <dbReference type="ChEBI" id="CHEBI:58189"/>
    </reaction>
    <physiologicalReaction direction="left-to-right" evidence="12">
        <dbReference type="Rhea" id="RHEA:19670"/>
    </physiologicalReaction>
</comment>
<evidence type="ECO:0000256" key="8">
    <source>
        <dbReference type="ARBA" id="ARBA00023288"/>
    </source>
</evidence>
<dbReference type="PROSITE" id="PS51419">
    <property type="entry name" value="RAB"/>
    <property type="match status" value="1"/>
</dbReference>
<evidence type="ECO:0000256" key="9">
    <source>
        <dbReference type="ARBA" id="ARBA00023289"/>
    </source>
</evidence>
<dbReference type="CDD" id="cd04137">
    <property type="entry name" value="RheB"/>
    <property type="match status" value="1"/>
</dbReference>
<name>A0AA88L1W3_ARTSF</name>
<evidence type="ECO:0000256" key="2">
    <source>
        <dbReference type="ARBA" id="ARBA00022723"/>
    </source>
</evidence>
<dbReference type="PROSITE" id="PS51421">
    <property type="entry name" value="RAS"/>
    <property type="match status" value="1"/>
</dbReference>
<dbReference type="InterPro" id="IPR001806">
    <property type="entry name" value="Small_GTPase"/>
</dbReference>
<accession>A0AA88L1W3</accession>
<evidence type="ECO:0000256" key="12">
    <source>
        <dbReference type="ARBA" id="ARBA00049117"/>
    </source>
</evidence>
<evidence type="ECO:0000256" key="6">
    <source>
        <dbReference type="ARBA" id="ARBA00023134"/>
    </source>
</evidence>
<dbReference type="PROSITE" id="PS51420">
    <property type="entry name" value="RHO"/>
    <property type="match status" value="1"/>
</dbReference>
<dbReference type="Proteomes" id="UP001187531">
    <property type="component" value="Unassembled WGS sequence"/>
</dbReference>
<dbReference type="SMART" id="SM00173">
    <property type="entry name" value="RAS"/>
    <property type="match status" value="1"/>
</dbReference>
<dbReference type="Pfam" id="PF00071">
    <property type="entry name" value="Ras"/>
    <property type="match status" value="1"/>
</dbReference>
<keyword evidence="2" id="KW-0479">Metal-binding</keyword>
<evidence type="ECO:0000256" key="7">
    <source>
        <dbReference type="ARBA" id="ARBA00023136"/>
    </source>
</evidence>
<dbReference type="SMART" id="SM00174">
    <property type="entry name" value="RHO"/>
    <property type="match status" value="1"/>
</dbReference>
<protein>
    <submittedName>
        <fullName evidence="13">Uncharacterized protein</fullName>
    </submittedName>
</protein>
<gene>
    <name evidence="13" type="ORF">QYM36_016856</name>
</gene>
<dbReference type="GO" id="GO:0005789">
    <property type="term" value="C:endoplasmic reticulum membrane"/>
    <property type="evidence" value="ECO:0007669"/>
    <property type="project" value="UniProtKB-SubCell"/>
</dbReference>
<keyword evidence="6" id="KW-0342">GTP-binding</keyword>
<evidence type="ECO:0000256" key="11">
    <source>
        <dbReference type="ARBA" id="ARBA00037969"/>
    </source>
</evidence>
<keyword evidence="7" id="KW-0472">Membrane</keyword>
<keyword evidence="1" id="KW-0488">Methylation</keyword>
<evidence type="ECO:0000256" key="5">
    <source>
        <dbReference type="ARBA" id="ARBA00022842"/>
    </source>
</evidence>
<keyword evidence="3" id="KW-0547">Nucleotide-binding</keyword>
<dbReference type="NCBIfam" id="TIGR00231">
    <property type="entry name" value="small_GTP"/>
    <property type="match status" value="1"/>
</dbReference>